<dbReference type="EMBL" id="WHVB01000002">
    <property type="protein sequence ID" value="KAF8486419.1"/>
    <property type="molecule type" value="Genomic_DNA"/>
</dbReference>
<dbReference type="OrthoDB" id="3237716at2759"/>
<keyword evidence="2" id="KW-0732">Signal</keyword>
<dbReference type="Proteomes" id="UP000759537">
    <property type="component" value="Unassembled WGS sequence"/>
</dbReference>
<feature type="signal peptide" evidence="2">
    <location>
        <begin position="1"/>
        <end position="22"/>
    </location>
</feature>
<name>A0A9P5N4S7_9AGAM</name>
<sequence length="600" mass="66270">MCKCSVGPPPLLLLLLRVYTHHLPFNNCPPPQLPFLPPVPHHHIPMGHGPSQIPLWLYTPPYSTPNPPLGPHYPATQLLPWGYPHHAQAMPPLTPIPNWVAAQAPNGISHHMTLPTNDFKSEVHGHMGVDQIEQSEPQVTAPIPSKKKCPHTEVSEGVWQFFIDIVKDRIRHTFSAHTNMTWSELVKRVHPYLEQLRISICLGYCISGSSCTPASLTCELDWDQVLCRVREKIAVAQTRTVTMEIINLVKPPLAVRRRDPHNRDNNIPPAPPTQVKYQQQCLLELQRHLLCQEHSKGGPPTYCWIDSATATSRGGHRESLGTATKTLLPNMLKNDHPPTKKHRALAPAPEVHVAVNIAPIPGAGSSVMHGSYIISDSPIVQSTSVPPLGPAKPPDPPSYKSLLLLLLDCIESSRVPTILELLSFMDADDPTTNLKYADIHSELYDHGVEDVVDIYSLPVELLSTLGGMGKDRAHCLRRFTRDKFLLPLCLLENPELEVQSPANQSVQEVAVEGASVEVITVDDVSASVQVVSKDDDDSGKTIQPTQNSTRRRLGQGQGDILKWLEGVTQGESNIEEVDEVGSDTDDIESECRSMATSYKI</sequence>
<protein>
    <submittedName>
        <fullName evidence="3">Uncharacterized protein</fullName>
    </submittedName>
</protein>
<organism evidence="3 4">
    <name type="scientific">Russula ochroleuca</name>
    <dbReference type="NCBI Taxonomy" id="152965"/>
    <lineage>
        <taxon>Eukaryota</taxon>
        <taxon>Fungi</taxon>
        <taxon>Dikarya</taxon>
        <taxon>Basidiomycota</taxon>
        <taxon>Agaricomycotina</taxon>
        <taxon>Agaricomycetes</taxon>
        <taxon>Russulales</taxon>
        <taxon>Russulaceae</taxon>
        <taxon>Russula</taxon>
    </lineage>
</organism>
<feature type="compositionally biased region" description="Acidic residues" evidence="1">
    <location>
        <begin position="579"/>
        <end position="588"/>
    </location>
</feature>
<evidence type="ECO:0000313" key="4">
    <source>
        <dbReference type="Proteomes" id="UP000759537"/>
    </source>
</evidence>
<evidence type="ECO:0000256" key="2">
    <source>
        <dbReference type="SAM" id="SignalP"/>
    </source>
</evidence>
<accession>A0A9P5N4S7</accession>
<comment type="caution">
    <text evidence="3">The sequence shown here is derived from an EMBL/GenBank/DDBJ whole genome shotgun (WGS) entry which is preliminary data.</text>
</comment>
<keyword evidence="4" id="KW-1185">Reference proteome</keyword>
<gene>
    <name evidence="3" type="ORF">DFH94DRAFT_679104</name>
</gene>
<reference evidence="3" key="2">
    <citation type="journal article" date="2020" name="Nat. Commun.">
        <title>Large-scale genome sequencing of mycorrhizal fungi provides insights into the early evolution of symbiotic traits.</title>
        <authorList>
            <person name="Miyauchi S."/>
            <person name="Kiss E."/>
            <person name="Kuo A."/>
            <person name="Drula E."/>
            <person name="Kohler A."/>
            <person name="Sanchez-Garcia M."/>
            <person name="Morin E."/>
            <person name="Andreopoulos B."/>
            <person name="Barry K.W."/>
            <person name="Bonito G."/>
            <person name="Buee M."/>
            <person name="Carver A."/>
            <person name="Chen C."/>
            <person name="Cichocki N."/>
            <person name="Clum A."/>
            <person name="Culley D."/>
            <person name="Crous P.W."/>
            <person name="Fauchery L."/>
            <person name="Girlanda M."/>
            <person name="Hayes R.D."/>
            <person name="Keri Z."/>
            <person name="LaButti K."/>
            <person name="Lipzen A."/>
            <person name="Lombard V."/>
            <person name="Magnuson J."/>
            <person name="Maillard F."/>
            <person name="Murat C."/>
            <person name="Nolan M."/>
            <person name="Ohm R.A."/>
            <person name="Pangilinan J."/>
            <person name="Pereira M.F."/>
            <person name="Perotto S."/>
            <person name="Peter M."/>
            <person name="Pfister S."/>
            <person name="Riley R."/>
            <person name="Sitrit Y."/>
            <person name="Stielow J.B."/>
            <person name="Szollosi G."/>
            <person name="Zifcakova L."/>
            <person name="Stursova M."/>
            <person name="Spatafora J.W."/>
            <person name="Tedersoo L."/>
            <person name="Vaario L.M."/>
            <person name="Yamada A."/>
            <person name="Yan M."/>
            <person name="Wang P."/>
            <person name="Xu J."/>
            <person name="Bruns T."/>
            <person name="Baldrian P."/>
            <person name="Vilgalys R."/>
            <person name="Dunand C."/>
            <person name="Henrissat B."/>
            <person name="Grigoriev I.V."/>
            <person name="Hibbett D."/>
            <person name="Nagy L.G."/>
            <person name="Martin F.M."/>
        </authorList>
    </citation>
    <scope>NUCLEOTIDE SEQUENCE</scope>
    <source>
        <strain evidence="3">Prilba</strain>
    </source>
</reference>
<evidence type="ECO:0000256" key="1">
    <source>
        <dbReference type="SAM" id="MobiDB-lite"/>
    </source>
</evidence>
<dbReference type="AlphaFoldDB" id="A0A9P5N4S7"/>
<evidence type="ECO:0000313" key="3">
    <source>
        <dbReference type="EMBL" id="KAF8486419.1"/>
    </source>
</evidence>
<proteinExistence type="predicted"/>
<feature type="region of interest" description="Disordered" evidence="1">
    <location>
        <begin position="532"/>
        <end position="553"/>
    </location>
</feature>
<feature type="region of interest" description="Disordered" evidence="1">
    <location>
        <begin position="579"/>
        <end position="600"/>
    </location>
</feature>
<feature type="chain" id="PRO_5040415404" evidence="2">
    <location>
        <begin position="23"/>
        <end position="600"/>
    </location>
</feature>
<reference evidence="3" key="1">
    <citation type="submission" date="2019-10" db="EMBL/GenBank/DDBJ databases">
        <authorList>
            <consortium name="DOE Joint Genome Institute"/>
            <person name="Kuo A."/>
            <person name="Miyauchi S."/>
            <person name="Kiss E."/>
            <person name="Drula E."/>
            <person name="Kohler A."/>
            <person name="Sanchez-Garcia M."/>
            <person name="Andreopoulos B."/>
            <person name="Barry K.W."/>
            <person name="Bonito G."/>
            <person name="Buee M."/>
            <person name="Carver A."/>
            <person name="Chen C."/>
            <person name="Cichocki N."/>
            <person name="Clum A."/>
            <person name="Culley D."/>
            <person name="Crous P.W."/>
            <person name="Fauchery L."/>
            <person name="Girlanda M."/>
            <person name="Hayes R."/>
            <person name="Keri Z."/>
            <person name="LaButti K."/>
            <person name="Lipzen A."/>
            <person name="Lombard V."/>
            <person name="Magnuson J."/>
            <person name="Maillard F."/>
            <person name="Morin E."/>
            <person name="Murat C."/>
            <person name="Nolan M."/>
            <person name="Ohm R."/>
            <person name="Pangilinan J."/>
            <person name="Pereira M."/>
            <person name="Perotto S."/>
            <person name="Peter M."/>
            <person name="Riley R."/>
            <person name="Sitrit Y."/>
            <person name="Stielow B."/>
            <person name="Szollosi G."/>
            <person name="Zifcakova L."/>
            <person name="Stursova M."/>
            <person name="Spatafora J.W."/>
            <person name="Tedersoo L."/>
            <person name="Vaario L.-M."/>
            <person name="Yamada A."/>
            <person name="Yan M."/>
            <person name="Wang P."/>
            <person name="Xu J."/>
            <person name="Bruns T."/>
            <person name="Baldrian P."/>
            <person name="Vilgalys R."/>
            <person name="Henrissat B."/>
            <person name="Grigoriev I.V."/>
            <person name="Hibbett D."/>
            <person name="Nagy L.G."/>
            <person name="Martin F.M."/>
        </authorList>
    </citation>
    <scope>NUCLEOTIDE SEQUENCE</scope>
    <source>
        <strain evidence="3">Prilba</strain>
    </source>
</reference>